<keyword evidence="3" id="KW-1185">Reference proteome</keyword>
<evidence type="ECO:0000313" key="2">
    <source>
        <dbReference type="EMBL" id="KAF3527268.1"/>
    </source>
</evidence>
<dbReference type="Proteomes" id="UP000266723">
    <property type="component" value="Unassembled WGS sequence"/>
</dbReference>
<name>A0ABQ7B4U3_BRACR</name>
<feature type="compositionally biased region" description="Basic residues" evidence="1">
    <location>
        <begin position="1"/>
        <end position="14"/>
    </location>
</feature>
<feature type="compositionally biased region" description="Low complexity" evidence="1">
    <location>
        <begin position="65"/>
        <end position="85"/>
    </location>
</feature>
<proteinExistence type="predicted"/>
<protein>
    <submittedName>
        <fullName evidence="2">Uncharacterized protein</fullName>
    </submittedName>
</protein>
<feature type="compositionally biased region" description="Basic and acidic residues" evidence="1">
    <location>
        <begin position="145"/>
        <end position="175"/>
    </location>
</feature>
<sequence>MKKATRPSCHKSRRVAGIQSHTRPVPKHEIRPFKAETSKHKKKISPARDLTKVILRAHAPSSPVTSSKPGAASPPSTGSFPSGPSEHIGRRHADFRSARMRSEQPSLREFPYLTELRPRSHDPEQRPVQERTVTRRQLAPFLSRLGDELISLERRDDRQHKPALRLEKSESAPET</sequence>
<comment type="caution">
    <text evidence="2">The sequence shown here is derived from an EMBL/GenBank/DDBJ whole genome shotgun (WGS) entry which is preliminary data.</text>
</comment>
<feature type="compositionally biased region" description="Basic and acidic residues" evidence="1">
    <location>
        <begin position="26"/>
        <end position="38"/>
    </location>
</feature>
<evidence type="ECO:0000313" key="3">
    <source>
        <dbReference type="Proteomes" id="UP000266723"/>
    </source>
</evidence>
<gene>
    <name evidence="2" type="ORF">DY000_02041512</name>
</gene>
<feature type="region of interest" description="Disordered" evidence="1">
    <location>
        <begin position="1"/>
        <end position="175"/>
    </location>
</feature>
<feature type="compositionally biased region" description="Basic and acidic residues" evidence="1">
    <location>
        <begin position="87"/>
        <end position="102"/>
    </location>
</feature>
<organism evidence="2 3">
    <name type="scientific">Brassica cretica</name>
    <name type="common">Mustard</name>
    <dbReference type="NCBI Taxonomy" id="69181"/>
    <lineage>
        <taxon>Eukaryota</taxon>
        <taxon>Viridiplantae</taxon>
        <taxon>Streptophyta</taxon>
        <taxon>Embryophyta</taxon>
        <taxon>Tracheophyta</taxon>
        <taxon>Spermatophyta</taxon>
        <taxon>Magnoliopsida</taxon>
        <taxon>eudicotyledons</taxon>
        <taxon>Gunneridae</taxon>
        <taxon>Pentapetalae</taxon>
        <taxon>rosids</taxon>
        <taxon>malvids</taxon>
        <taxon>Brassicales</taxon>
        <taxon>Brassicaceae</taxon>
        <taxon>Brassiceae</taxon>
        <taxon>Brassica</taxon>
    </lineage>
</organism>
<evidence type="ECO:0000256" key="1">
    <source>
        <dbReference type="SAM" id="MobiDB-lite"/>
    </source>
</evidence>
<feature type="compositionally biased region" description="Basic and acidic residues" evidence="1">
    <location>
        <begin position="116"/>
        <end position="133"/>
    </location>
</feature>
<dbReference type="EMBL" id="QGKV02001507">
    <property type="protein sequence ID" value="KAF3527268.1"/>
    <property type="molecule type" value="Genomic_DNA"/>
</dbReference>
<reference evidence="2 3" key="1">
    <citation type="journal article" date="2020" name="BMC Genomics">
        <title>Intraspecific diversification of the crop wild relative Brassica cretica Lam. using demographic model selection.</title>
        <authorList>
            <person name="Kioukis A."/>
            <person name="Michalopoulou V.A."/>
            <person name="Briers L."/>
            <person name="Pirintsos S."/>
            <person name="Studholme D.J."/>
            <person name="Pavlidis P."/>
            <person name="Sarris P.F."/>
        </authorList>
    </citation>
    <scope>NUCLEOTIDE SEQUENCE [LARGE SCALE GENOMIC DNA]</scope>
    <source>
        <strain evidence="3">cv. PFS-1207/04</strain>
    </source>
</reference>
<accession>A0ABQ7B4U3</accession>